<protein>
    <recommendedName>
        <fullName evidence="3">Fungal-type protein kinase domain-containing protein</fullName>
    </recommendedName>
</protein>
<evidence type="ECO:0000313" key="1">
    <source>
        <dbReference type="EMBL" id="RAL15385.1"/>
    </source>
</evidence>
<dbReference type="STRING" id="1450537.A0A395I6E3"/>
<feature type="non-terminal residue" evidence="1">
    <location>
        <position position="1"/>
    </location>
</feature>
<dbReference type="AlphaFoldDB" id="A0A395I6E3"/>
<dbReference type="OrthoDB" id="4177740at2759"/>
<gene>
    <name evidence="1" type="ORF">BO97DRAFT_338166</name>
</gene>
<accession>A0A395I6E3</accession>
<dbReference type="Proteomes" id="UP000248961">
    <property type="component" value="Unassembled WGS sequence"/>
</dbReference>
<dbReference type="RefSeq" id="XP_025554539.1">
    <property type="nucleotide sequence ID" value="XM_025691514.1"/>
</dbReference>
<dbReference type="GeneID" id="37195803"/>
<dbReference type="EMBL" id="KZ824271">
    <property type="protein sequence ID" value="RAL15385.1"/>
    <property type="molecule type" value="Genomic_DNA"/>
</dbReference>
<proteinExistence type="predicted"/>
<reference evidence="1 2" key="1">
    <citation type="submission" date="2018-02" db="EMBL/GenBank/DDBJ databases">
        <title>The genomes of Aspergillus section Nigri reveals drivers in fungal speciation.</title>
        <authorList>
            <consortium name="DOE Joint Genome Institute"/>
            <person name="Vesth T.C."/>
            <person name="Nybo J."/>
            <person name="Theobald S."/>
            <person name="Brandl J."/>
            <person name="Frisvad J.C."/>
            <person name="Nielsen K.F."/>
            <person name="Lyhne E.K."/>
            <person name="Kogle M.E."/>
            <person name="Kuo A."/>
            <person name="Riley R."/>
            <person name="Clum A."/>
            <person name="Nolan M."/>
            <person name="Lipzen A."/>
            <person name="Salamov A."/>
            <person name="Henrissat B."/>
            <person name="Wiebenga A."/>
            <person name="De vries R.P."/>
            <person name="Grigoriev I.V."/>
            <person name="Mortensen U.H."/>
            <person name="Andersen M.R."/>
            <person name="Baker S.E."/>
        </authorList>
    </citation>
    <scope>NUCLEOTIDE SEQUENCE [LARGE SCALE GENOMIC DNA]</scope>
    <source>
        <strain evidence="1 2">CBS 101889</strain>
    </source>
</reference>
<sequence length="116" mass="13431">YSHIQAFMYHGIDGTDTTVLRGEVLIALRLINAQMRRSSFFKHLTVLLFSFMGPQHARLLEAYFDGTSLVVRRTRLFDLRKKDQTVIKTIAQWHFAKLIEDTKKLWESGSQTATEA</sequence>
<keyword evidence="2" id="KW-1185">Reference proteome</keyword>
<organism evidence="1 2">
    <name type="scientific">Aspergillus homomorphus (strain CBS 101889)</name>
    <dbReference type="NCBI Taxonomy" id="1450537"/>
    <lineage>
        <taxon>Eukaryota</taxon>
        <taxon>Fungi</taxon>
        <taxon>Dikarya</taxon>
        <taxon>Ascomycota</taxon>
        <taxon>Pezizomycotina</taxon>
        <taxon>Eurotiomycetes</taxon>
        <taxon>Eurotiomycetidae</taxon>
        <taxon>Eurotiales</taxon>
        <taxon>Aspergillaceae</taxon>
        <taxon>Aspergillus</taxon>
        <taxon>Aspergillus subgen. Circumdati</taxon>
    </lineage>
</organism>
<name>A0A395I6E3_ASPHC</name>
<evidence type="ECO:0008006" key="3">
    <source>
        <dbReference type="Google" id="ProtNLM"/>
    </source>
</evidence>
<evidence type="ECO:0000313" key="2">
    <source>
        <dbReference type="Proteomes" id="UP000248961"/>
    </source>
</evidence>
<dbReference type="VEuPathDB" id="FungiDB:BO97DRAFT_338166"/>